<keyword evidence="9" id="KW-1185">Reference proteome</keyword>
<organism evidence="8 9">
    <name type="scientific">Candidatus Magnetobacterium bavaricum</name>
    <dbReference type="NCBI Taxonomy" id="29290"/>
    <lineage>
        <taxon>Bacteria</taxon>
        <taxon>Pseudomonadati</taxon>
        <taxon>Nitrospirota</taxon>
        <taxon>Thermodesulfovibrionia</taxon>
        <taxon>Thermodesulfovibrionales</taxon>
        <taxon>Candidatus Magnetobacteriaceae</taxon>
        <taxon>Candidatus Magnetobacterium</taxon>
    </lineage>
</organism>
<reference evidence="8 9" key="1">
    <citation type="submission" date="2015-02" db="EMBL/GenBank/DDBJ databases">
        <title>Single-cell genomics of uncultivated deep-branching MTB reveals a conserved set of magnetosome genes.</title>
        <authorList>
            <person name="Kolinko S."/>
            <person name="Richter M."/>
            <person name="Glockner F.O."/>
            <person name="Brachmann A."/>
            <person name="Schuler D."/>
        </authorList>
    </citation>
    <scope>NUCLEOTIDE SEQUENCE [LARGE SCALE GENOMIC DNA]</scope>
    <source>
        <strain evidence="8">TM-1</strain>
    </source>
</reference>
<keyword evidence="4" id="KW-0812">Transmembrane</keyword>
<dbReference type="AlphaFoldDB" id="A0A0F3GVE4"/>
<dbReference type="GO" id="GO:0009279">
    <property type="term" value="C:cell outer membrane"/>
    <property type="evidence" value="ECO:0007669"/>
    <property type="project" value="UniProtKB-SubCell"/>
</dbReference>
<dbReference type="Gene3D" id="2.40.160.60">
    <property type="entry name" value="Outer membrane protein transport protein (OMPP1/FadL/TodX)"/>
    <property type="match status" value="1"/>
</dbReference>
<dbReference type="EMBL" id="LACI01000850">
    <property type="protein sequence ID" value="KJU85822.1"/>
    <property type="molecule type" value="Genomic_DNA"/>
</dbReference>
<keyword evidence="6" id="KW-0472">Membrane</keyword>
<evidence type="ECO:0000256" key="7">
    <source>
        <dbReference type="ARBA" id="ARBA00023237"/>
    </source>
</evidence>
<evidence type="ECO:0000313" key="8">
    <source>
        <dbReference type="EMBL" id="KJU85822.1"/>
    </source>
</evidence>
<dbReference type="GO" id="GO:0015483">
    <property type="term" value="F:long-chain fatty acid transporting porin activity"/>
    <property type="evidence" value="ECO:0007669"/>
    <property type="project" value="TreeGrafter"/>
</dbReference>
<evidence type="ECO:0000256" key="3">
    <source>
        <dbReference type="ARBA" id="ARBA00022452"/>
    </source>
</evidence>
<comment type="similarity">
    <text evidence="2">Belongs to the OmpP1/FadL family.</text>
</comment>
<dbReference type="Pfam" id="PF03349">
    <property type="entry name" value="Toluene_X"/>
    <property type="match status" value="1"/>
</dbReference>
<accession>A0A0F3GVE4</accession>
<sequence length="404" mass="44800">MVCNADDKPEIGSSPNPVGSGARALGMGGAFIAVADDATAASWNPAGLIQLGTPEVSIVGSAYSRSEDNRFATEHIDSVHQSVSEANLNYLSGVYPIPTAVFGTNMVLSVSYQHLYDFDRKWDFPNFPIGKEKTMLSYRQNGRVSAIGISAAIQVIEKLSLGLTLNAYDNGLTKNSWQEKMEAKEFNWGYKKKYTLNGYNANLGLMWMINEHFTVGAVFKTPFNARITCESSYSFCASNTYKTYERLYMPMSYGVGFAYRPIDSVTVALDIYRTHWEQFTHTDSYGTETSAITGNSVGESNIDPTLQVRLGLEYLLELESYRFTVPFRAGVFYDQAPASNHPDDYYGFSVGTGLAGLAGGKLILDIAYQYRWGSDVGSSLVHESWNYSQNVREHMVYTSLIVHL</sequence>
<proteinExistence type="inferred from homology"/>
<evidence type="ECO:0000256" key="6">
    <source>
        <dbReference type="ARBA" id="ARBA00023136"/>
    </source>
</evidence>
<dbReference type="PANTHER" id="PTHR35093">
    <property type="entry name" value="OUTER MEMBRANE PROTEIN NMB0088-RELATED"/>
    <property type="match status" value="1"/>
</dbReference>
<keyword evidence="3" id="KW-1134">Transmembrane beta strand</keyword>
<evidence type="ECO:0000256" key="2">
    <source>
        <dbReference type="ARBA" id="ARBA00008163"/>
    </source>
</evidence>
<evidence type="ECO:0000256" key="1">
    <source>
        <dbReference type="ARBA" id="ARBA00004571"/>
    </source>
</evidence>
<evidence type="ECO:0000256" key="4">
    <source>
        <dbReference type="ARBA" id="ARBA00022692"/>
    </source>
</evidence>
<keyword evidence="7" id="KW-0998">Cell outer membrane</keyword>
<keyword evidence="5" id="KW-0732">Signal</keyword>
<evidence type="ECO:0000313" key="9">
    <source>
        <dbReference type="Proteomes" id="UP000033423"/>
    </source>
</evidence>
<comment type="subcellular location">
    <subcellularLocation>
        <location evidence="1">Cell outer membrane</location>
        <topology evidence="1">Multi-pass membrane protein</topology>
    </subcellularLocation>
</comment>
<comment type="caution">
    <text evidence="8">The sequence shown here is derived from an EMBL/GenBank/DDBJ whole genome shotgun (WGS) entry which is preliminary data.</text>
</comment>
<dbReference type="PANTHER" id="PTHR35093:SF8">
    <property type="entry name" value="OUTER MEMBRANE PROTEIN NMB0088-RELATED"/>
    <property type="match status" value="1"/>
</dbReference>
<evidence type="ECO:0000256" key="5">
    <source>
        <dbReference type="ARBA" id="ARBA00022729"/>
    </source>
</evidence>
<protein>
    <submittedName>
        <fullName evidence="8">Membrane protein involved in aromatic hydrocarbon degradation</fullName>
    </submittedName>
</protein>
<name>A0A0F3GVE4_9BACT</name>
<gene>
    <name evidence="8" type="ORF">MBAV_001983</name>
</gene>
<dbReference type="SUPFAM" id="SSF56935">
    <property type="entry name" value="Porins"/>
    <property type="match status" value="1"/>
</dbReference>
<dbReference type="InterPro" id="IPR005017">
    <property type="entry name" value="OMPP1/FadL/TodX"/>
</dbReference>
<dbReference type="Proteomes" id="UP000033423">
    <property type="component" value="Unassembled WGS sequence"/>
</dbReference>